<evidence type="ECO:0008006" key="4">
    <source>
        <dbReference type="Google" id="ProtNLM"/>
    </source>
</evidence>
<reference evidence="2" key="1">
    <citation type="submission" date="2019-09" db="EMBL/GenBank/DDBJ databases">
        <title>Draft genome information of white flower Hibiscus syriacus.</title>
        <authorList>
            <person name="Kim Y.-M."/>
        </authorList>
    </citation>
    <scope>NUCLEOTIDE SEQUENCE [LARGE SCALE GENOMIC DNA]</scope>
    <source>
        <strain evidence="2">YM2019G1</strain>
    </source>
</reference>
<dbReference type="AlphaFoldDB" id="A0A6A2WG13"/>
<accession>A0A6A2WG13</accession>
<dbReference type="GO" id="GO:0016618">
    <property type="term" value="F:hydroxypyruvate reductase [NAD(P)H] activity"/>
    <property type="evidence" value="ECO:0007669"/>
    <property type="project" value="TreeGrafter"/>
</dbReference>
<comment type="caution">
    <text evidence="2">The sequence shown here is derived from an EMBL/GenBank/DDBJ whole genome shotgun (WGS) entry which is preliminary data.</text>
</comment>
<evidence type="ECO:0000256" key="1">
    <source>
        <dbReference type="ARBA" id="ARBA00023002"/>
    </source>
</evidence>
<keyword evidence="1" id="KW-0560">Oxidoreductase</keyword>
<organism evidence="2 3">
    <name type="scientific">Hibiscus syriacus</name>
    <name type="common">Rose of Sharon</name>
    <dbReference type="NCBI Taxonomy" id="106335"/>
    <lineage>
        <taxon>Eukaryota</taxon>
        <taxon>Viridiplantae</taxon>
        <taxon>Streptophyta</taxon>
        <taxon>Embryophyta</taxon>
        <taxon>Tracheophyta</taxon>
        <taxon>Spermatophyta</taxon>
        <taxon>Magnoliopsida</taxon>
        <taxon>eudicotyledons</taxon>
        <taxon>Gunneridae</taxon>
        <taxon>Pentapetalae</taxon>
        <taxon>rosids</taxon>
        <taxon>malvids</taxon>
        <taxon>Malvales</taxon>
        <taxon>Malvaceae</taxon>
        <taxon>Malvoideae</taxon>
        <taxon>Hibiscus</taxon>
    </lineage>
</organism>
<dbReference type="GO" id="GO:0030267">
    <property type="term" value="F:glyoxylate reductase (NADPH) activity"/>
    <property type="evidence" value="ECO:0007669"/>
    <property type="project" value="TreeGrafter"/>
</dbReference>
<protein>
    <recommendedName>
        <fullName evidence="4">D-isomer specific 2-hydroxyacid dehydrogenase NAD-binding domain-containing protein</fullName>
    </recommendedName>
</protein>
<dbReference type="EMBL" id="VEPZ02001761">
    <property type="protein sequence ID" value="KAE8657338.1"/>
    <property type="molecule type" value="Genomic_DNA"/>
</dbReference>
<sequence length="134" mass="14817">MFCNEFSPISGTFGLGCGIGMGNSRLGSRKGACLSYWKEVASLATLNYSLCISRLTLLQYDYQSKTERELRSDGLDVFENEPDVPQELFLLVNVALSPHCAVATLECFDALEELITANLKAFFSNKLVQSVVEF</sequence>
<dbReference type="PANTHER" id="PTHR10996">
    <property type="entry name" value="2-HYDROXYACID DEHYDROGENASE-RELATED"/>
    <property type="match status" value="1"/>
</dbReference>
<dbReference type="Gene3D" id="3.40.50.720">
    <property type="entry name" value="NAD(P)-binding Rossmann-like Domain"/>
    <property type="match status" value="2"/>
</dbReference>
<evidence type="ECO:0000313" key="2">
    <source>
        <dbReference type="EMBL" id="KAE8657338.1"/>
    </source>
</evidence>
<proteinExistence type="predicted"/>
<gene>
    <name evidence="2" type="ORF">F3Y22_tig00116996pilonHSYRG00498</name>
</gene>
<dbReference type="InterPro" id="IPR050223">
    <property type="entry name" value="D-isomer_2-hydroxyacid_DH"/>
</dbReference>
<dbReference type="GO" id="GO:0005829">
    <property type="term" value="C:cytosol"/>
    <property type="evidence" value="ECO:0007669"/>
    <property type="project" value="TreeGrafter"/>
</dbReference>
<name>A0A6A2WG13_HIBSY</name>
<dbReference type="Proteomes" id="UP000436088">
    <property type="component" value="Unassembled WGS sequence"/>
</dbReference>
<dbReference type="PANTHER" id="PTHR10996:SF268">
    <property type="entry name" value="GLYOXYLATE_HYDROXYPYRUVATE REDUCTASE HPR3"/>
    <property type="match status" value="1"/>
</dbReference>
<evidence type="ECO:0000313" key="3">
    <source>
        <dbReference type="Proteomes" id="UP000436088"/>
    </source>
</evidence>
<keyword evidence="3" id="KW-1185">Reference proteome</keyword>